<reference evidence="10" key="1">
    <citation type="journal article" date="2019" name="Int. J. Syst. Evol. Microbiol.">
        <title>The Global Catalogue of Microorganisms (GCM) 10K type strain sequencing project: providing services to taxonomists for standard genome sequencing and annotation.</title>
        <authorList>
            <consortium name="The Broad Institute Genomics Platform"/>
            <consortium name="The Broad Institute Genome Sequencing Center for Infectious Disease"/>
            <person name="Wu L."/>
            <person name="Ma J."/>
        </authorList>
    </citation>
    <scope>NUCLEOTIDE SEQUENCE [LARGE SCALE GENOMIC DNA]</scope>
    <source>
        <strain evidence="10">CGMCC 4.7181</strain>
    </source>
</reference>
<keyword evidence="3" id="KW-1003">Cell membrane</keyword>
<evidence type="ECO:0000256" key="6">
    <source>
        <dbReference type="ARBA" id="ARBA00023136"/>
    </source>
</evidence>
<evidence type="ECO:0000313" key="9">
    <source>
        <dbReference type="EMBL" id="GGO64828.1"/>
    </source>
</evidence>
<comment type="subcellular location">
    <subcellularLocation>
        <location evidence="1 7">Cell membrane</location>
        <topology evidence="1 7">Multi-pass membrane protein</topology>
    </subcellularLocation>
</comment>
<comment type="similarity">
    <text evidence="7">Belongs to the binding-protein-dependent transport system permease family.</text>
</comment>
<evidence type="ECO:0000256" key="7">
    <source>
        <dbReference type="RuleBase" id="RU363032"/>
    </source>
</evidence>
<evidence type="ECO:0000256" key="5">
    <source>
        <dbReference type="ARBA" id="ARBA00022989"/>
    </source>
</evidence>
<gene>
    <name evidence="9" type="ORF">GCM10010910_20600</name>
</gene>
<dbReference type="Proteomes" id="UP000638043">
    <property type="component" value="Unassembled WGS sequence"/>
</dbReference>
<feature type="transmembrane region" description="Helical" evidence="7">
    <location>
        <begin position="238"/>
        <end position="261"/>
    </location>
</feature>
<evidence type="ECO:0000256" key="1">
    <source>
        <dbReference type="ARBA" id="ARBA00004651"/>
    </source>
</evidence>
<evidence type="ECO:0000256" key="2">
    <source>
        <dbReference type="ARBA" id="ARBA00022448"/>
    </source>
</evidence>
<dbReference type="PROSITE" id="PS50928">
    <property type="entry name" value="ABC_TM1"/>
    <property type="match status" value="1"/>
</dbReference>
<evidence type="ECO:0000256" key="4">
    <source>
        <dbReference type="ARBA" id="ARBA00022692"/>
    </source>
</evidence>
<dbReference type="InterPro" id="IPR051393">
    <property type="entry name" value="ABC_transporter_permease"/>
</dbReference>
<evidence type="ECO:0000259" key="8">
    <source>
        <dbReference type="PROSITE" id="PS50928"/>
    </source>
</evidence>
<dbReference type="PANTHER" id="PTHR30193:SF37">
    <property type="entry name" value="INNER MEMBRANE ABC TRANSPORTER PERMEASE PROTEIN YCJO"/>
    <property type="match status" value="1"/>
</dbReference>
<dbReference type="Pfam" id="PF00528">
    <property type="entry name" value="BPD_transp_1"/>
    <property type="match status" value="1"/>
</dbReference>
<feature type="domain" description="ABC transmembrane type-1" evidence="8">
    <location>
        <begin position="46"/>
        <end position="257"/>
    </location>
</feature>
<keyword evidence="4 7" id="KW-0812">Transmembrane</keyword>
<dbReference type="SUPFAM" id="SSF161098">
    <property type="entry name" value="MetI-like"/>
    <property type="match status" value="1"/>
</dbReference>
<keyword evidence="6 7" id="KW-0472">Membrane</keyword>
<dbReference type="CDD" id="cd06261">
    <property type="entry name" value="TM_PBP2"/>
    <property type="match status" value="1"/>
</dbReference>
<dbReference type="InterPro" id="IPR000515">
    <property type="entry name" value="MetI-like"/>
</dbReference>
<protein>
    <submittedName>
        <fullName evidence="9">Sugar ABC transporter permease</fullName>
    </submittedName>
</protein>
<evidence type="ECO:0000313" key="10">
    <source>
        <dbReference type="Proteomes" id="UP000638043"/>
    </source>
</evidence>
<keyword evidence="5 7" id="KW-1133">Transmembrane helix</keyword>
<dbReference type="PANTHER" id="PTHR30193">
    <property type="entry name" value="ABC TRANSPORTER PERMEASE PROTEIN"/>
    <property type="match status" value="1"/>
</dbReference>
<evidence type="ECO:0000256" key="3">
    <source>
        <dbReference type="ARBA" id="ARBA00022475"/>
    </source>
</evidence>
<dbReference type="Gene3D" id="1.10.3720.10">
    <property type="entry name" value="MetI-like"/>
    <property type="match status" value="1"/>
</dbReference>
<organism evidence="9 10">
    <name type="scientific">Microbacterium nanhaiense</name>
    <dbReference type="NCBI Taxonomy" id="1301026"/>
    <lineage>
        <taxon>Bacteria</taxon>
        <taxon>Bacillati</taxon>
        <taxon>Actinomycetota</taxon>
        <taxon>Actinomycetes</taxon>
        <taxon>Micrococcales</taxon>
        <taxon>Microbacteriaceae</taxon>
        <taxon>Microbacterium</taxon>
    </lineage>
</organism>
<name>A0ABQ2N199_9MICO</name>
<feature type="transmembrane region" description="Helical" evidence="7">
    <location>
        <begin position="80"/>
        <end position="103"/>
    </location>
</feature>
<accession>A0ABQ2N199</accession>
<feature type="transmembrane region" description="Helical" evidence="7">
    <location>
        <begin position="131"/>
        <end position="152"/>
    </location>
</feature>
<sequence>MRVAPTVSAFWGSLHQGFPGGIREPEFAGLANYSELFHSPAFLHTVVLTLIFNVILNPLQVAIALLIATLMTRRIRLAGIWRTLVFVPATIPIVGSSIVWGIAMRPQGPLNGILEALGLPAQPFFTSPQQALASIMLVATWVGVGYWMIFLISGIENIPAEYYEAARLDRAGPIRTFFSITIPMLKRPLLFVLVADTVANFVLFVPVQMLTNGGPENSTTLQMFNAYRTSYTYGDKTLGAAEVVVLTLIMLLFVALQFWLLRENSGETGARR</sequence>
<dbReference type="InterPro" id="IPR035906">
    <property type="entry name" value="MetI-like_sf"/>
</dbReference>
<keyword evidence="10" id="KW-1185">Reference proteome</keyword>
<dbReference type="EMBL" id="BMMQ01000006">
    <property type="protein sequence ID" value="GGO64828.1"/>
    <property type="molecule type" value="Genomic_DNA"/>
</dbReference>
<keyword evidence="2 7" id="KW-0813">Transport</keyword>
<proteinExistence type="inferred from homology"/>
<comment type="caution">
    <text evidence="9">The sequence shown here is derived from an EMBL/GenBank/DDBJ whole genome shotgun (WGS) entry which is preliminary data.</text>
</comment>
<feature type="transmembrane region" description="Helical" evidence="7">
    <location>
        <begin position="189"/>
        <end position="209"/>
    </location>
</feature>
<feature type="transmembrane region" description="Helical" evidence="7">
    <location>
        <begin position="43"/>
        <end position="68"/>
    </location>
</feature>